<dbReference type="AlphaFoldDB" id="A0A3S0L5X3"/>
<dbReference type="RefSeq" id="WP_126384202.1">
    <property type="nucleotide sequence ID" value="NZ_RXYK01000005.1"/>
</dbReference>
<comment type="caution">
    <text evidence="1">The sequence shown here is derived from an EMBL/GenBank/DDBJ whole genome shotgun (WGS) entry which is preliminary data.</text>
</comment>
<protein>
    <submittedName>
        <fullName evidence="1">Uncharacterized protein</fullName>
    </submittedName>
</protein>
<dbReference type="Proteomes" id="UP000279908">
    <property type="component" value="Unassembled WGS sequence"/>
</dbReference>
<accession>A0A3S0L5X3</accession>
<name>A0A3S0L5X3_CHLPH</name>
<evidence type="ECO:0000313" key="2">
    <source>
        <dbReference type="Proteomes" id="UP000279908"/>
    </source>
</evidence>
<dbReference type="EMBL" id="RXYK01000005">
    <property type="protein sequence ID" value="RTY38447.1"/>
    <property type="molecule type" value="Genomic_DNA"/>
</dbReference>
<reference evidence="1 2" key="1">
    <citation type="submission" date="2018-12" db="EMBL/GenBank/DDBJ databases">
        <authorList>
            <person name="Lunina O.N."/>
            <person name="Grouzdev D.S."/>
            <person name="Gorlenko V.M."/>
            <person name="Savvichev A.S."/>
        </authorList>
    </citation>
    <scope>NUCLEOTIDE SEQUENCE [LARGE SCALE GENOMIC DNA]</scope>
    <source>
        <strain evidence="1 2">BrKhr-17</strain>
    </source>
</reference>
<organism evidence="1 2">
    <name type="scientific">Chlorobium phaeovibrioides</name>
    <dbReference type="NCBI Taxonomy" id="1094"/>
    <lineage>
        <taxon>Bacteria</taxon>
        <taxon>Pseudomonadati</taxon>
        <taxon>Chlorobiota</taxon>
        <taxon>Chlorobiia</taxon>
        <taxon>Chlorobiales</taxon>
        <taxon>Chlorobiaceae</taxon>
        <taxon>Chlorobium/Pelodictyon group</taxon>
        <taxon>Chlorobium</taxon>
    </lineage>
</organism>
<sequence>MESNARETLYREQVEALVEKWAEGKPPNPAAESPTAKPSGYYRLSGWLLEYLMEHDELPSGVHAMPQGIDRQGGVEPSFPVDFSCPPFK</sequence>
<evidence type="ECO:0000313" key="1">
    <source>
        <dbReference type="EMBL" id="RTY38447.1"/>
    </source>
</evidence>
<gene>
    <name evidence="1" type="ORF">EKD02_05025</name>
</gene>
<proteinExistence type="predicted"/>